<evidence type="ECO:0000256" key="1">
    <source>
        <dbReference type="ARBA" id="ARBA00004651"/>
    </source>
</evidence>
<evidence type="ECO:0000256" key="6">
    <source>
        <dbReference type="ARBA" id="ARBA00022989"/>
    </source>
</evidence>
<dbReference type="PANTHER" id="PTHR34584">
    <property type="entry name" value="NA(+)/H(+) ANTIPORTER SUBUNIT E1"/>
    <property type="match status" value="1"/>
</dbReference>
<evidence type="ECO:0000313" key="9">
    <source>
        <dbReference type="EMBL" id="GAA0483012.1"/>
    </source>
</evidence>
<name>A0ABN1ASP2_9BACI</name>
<dbReference type="RefSeq" id="WP_343837183.1">
    <property type="nucleotide sequence ID" value="NZ_BAAADO010000001.1"/>
</dbReference>
<evidence type="ECO:0000313" key="10">
    <source>
        <dbReference type="Proteomes" id="UP001500880"/>
    </source>
</evidence>
<dbReference type="PANTHER" id="PTHR34584:SF1">
    <property type="entry name" value="NA(+)_H(+) ANTIPORTER SUBUNIT E1"/>
    <property type="match status" value="1"/>
</dbReference>
<evidence type="ECO:0000256" key="7">
    <source>
        <dbReference type="ARBA" id="ARBA00023136"/>
    </source>
</evidence>
<dbReference type="NCBIfam" id="NF009292">
    <property type="entry name" value="PRK12651.1-3"/>
    <property type="match status" value="1"/>
</dbReference>
<comment type="similarity">
    <text evidence="2">Belongs to the CPA3 antiporters (TC 2.A.63) subunit E family.</text>
</comment>
<accession>A0ABN1ASP2</accession>
<keyword evidence="3" id="KW-0813">Transport</keyword>
<comment type="subcellular location">
    <subcellularLocation>
        <location evidence="1">Cell membrane</location>
        <topology evidence="1">Multi-pass membrane protein</topology>
    </subcellularLocation>
</comment>
<evidence type="ECO:0000256" key="3">
    <source>
        <dbReference type="ARBA" id="ARBA00022449"/>
    </source>
</evidence>
<dbReference type="Proteomes" id="UP001500880">
    <property type="component" value="Unassembled WGS sequence"/>
</dbReference>
<keyword evidence="3" id="KW-0050">Antiport</keyword>
<dbReference type="InterPro" id="IPR002758">
    <property type="entry name" value="Cation_antiport_E"/>
</dbReference>
<reference evidence="9 10" key="1">
    <citation type="journal article" date="2019" name="Int. J. Syst. Evol. Microbiol.">
        <title>The Global Catalogue of Microorganisms (GCM) 10K type strain sequencing project: providing services to taxonomists for standard genome sequencing and annotation.</title>
        <authorList>
            <consortium name="The Broad Institute Genomics Platform"/>
            <consortium name="The Broad Institute Genome Sequencing Center for Infectious Disease"/>
            <person name="Wu L."/>
            <person name="Ma J."/>
        </authorList>
    </citation>
    <scope>NUCLEOTIDE SEQUENCE [LARGE SCALE GENOMIC DNA]</scope>
    <source>
        <strain evidence="9 10">JCM 12389</strain>
    </source>
</reference>
<dbReference type="EMBL" id="BAAADO010000001">
    <property type="protein sequence ID" value="GAA0483012.1"/>
    <property type="molecule type" value="Genomic_DNA"/>
</dbReference>
<dbReference type="Pfam" id="PF01899">
    <property type="entry name" value="MNHE"/>
    <property type="match status" value="1"/>
</dbReference>
<keyword evidence="6 8" id="KW-1133">Transmembrane helix</keyword>
<keyword evidence="7 8" id="KW-0472">Membrane</keyword>
<organism evidence="9 10">
    <name type="scientific">Salinibacillus aidingensis</name>
    <dbReference type="NCBI Taxonomy" id="237684"/>
    <lineage>
        <taxon>Bacteria</taxon>
        <taxon>Bacillati</taxon>
        <taxon>Bacillota</taxon>
        <taxon>Bacilli</taxon>
        <taxon>Bacillales</taxon>
        <taxon>Bacillaceae</taxon>
        <taxon>Salinibacillus</taxon>
    </lineage>
</organism>
<comment type="caution">
    <text evidence="9">The sequence shown here is derived from an EMBL/GenBank/DDBJ whole genome shotgun (WGS) entry which is preliminary data.</text>
</comment>
<gene>
    <name evidence="9" type="ORF">GCM10008986_04990</name>
</gene>
<dbReference type="PIRSF" id="PIRSF019239">
    <property type="entry name" value="MrpE"/>
    <property type="match status" value="1"/>
</dbReference>
<evidence type="ECO:0000256" key="5">
    <source>
        <dbReference type="ARBA" id="ARBA00022692"/>
    </source>
</evidence>
<evidence type="ECO:0000256" key="8">
    <source>
        <dbReference type="SAM" id="Phobius"/>
    </source>
</evidence>
<keyword evidence="10" id="KW-1185">Reference proteome</keyword>
<sequence>MALQILFNLIIAFMWMFLEEQYQFSTFFSGYLVGILLLFLLRRFIPDAFYLKRVFKVIRLILLFVKELILSNFNILKHVYKPKFNVKPGIFALPTELKSQWEITLLANLISLTPGTLTIAVSHDYSHLYIHAMDIPDVEKEIRSIKDTFEKAILEVTR</sequence>
<evidence type="ECO:0000256" key="2">
    <source>
        <dbReference type="ARBA" id="ARBA00006228"/>
    </source>
</evidence>
<evidence type="ECO:0000256" key="4">
    <source>
        <dbReference type="ARBA" id="ARBA00022475"/>
    </source>
</evidence>
<dbReference type="NCBIfam" id="NF006517">
    <property type="entry name" value="PRK08965.1-1"/>
    <property type="match status" value="1"/>
</dbReference>
<feature type="transmembrane region" description="Helical" evidence="8">
    <location>
        <begin position="24"/>
        <end position="45"/>
    </location>
</feature>
<protein>
    <submittedName>
        <fullName evidence="9">Na+/H+ antiporter subunit E</fullName>
    </submittedName>
</protein>
<keyword evidence="5 8" id="KW-0812">Transmembrane</keyword>
<keyword evidence="4" id="KW-1003">Cell membrane</keyword>
<proteinExistence type="inferred from homology"/>